<evidence type="ECO:0000256" key="1">
    <source>
        <dbReference type="ARBA" id="ARBA00004123"/>
    </source>
</evidence>
<comment type="subcellular location">
    <subcellularLocation>
        <location evidence="1">Nucleus</location>
    </subcellularLocation>
</comment>
<reference evidence="6" key="1">
    <citation type="journal article" date="2020" name="Cell">
        <title>Large-Scale Comparative Analyses of Tick Genomes Elucidate Their Genetic Diversity and Vector Capacities.</title>
        <authorList>
            <consortium name="Tick Genome and Microbiome Consortium (TIGMIC)"/>
            <person name="Jia N."/>
            <person name="Wang J."/>
            <person name="Shi W."/>
            <person name="Du L."/>
            <person name="Sun Y."/>
            <person name="Zhan W."/>
            <person name="Jiang J.F."/>
            <person name="Wang Q."/>
            <person name="Zhang B."/>
            <person name="Ji P."/>
            <person name="Bell-Sakyi L."/>
            <person name="Cui X.M."/>
            <person name="Yuan T.T."/>
            <person name="Jiang B.G."/>
            <person name="Yang W.F."/>
            <person name="Lam T.T."/>
            <person name="Chang Q.C."/>
            <person name="Ding S.J."/>
            <person name="Wang X.J."/>
            <person name="Zhu J.G."/>
            <person name="Ruan X.D."/>
            <person name="Zhao L."/>
            <person name="Wei J.T."/>
            <person name="Ye R.Z."/>
            <person name="Que T.C."/>
            <person name="Du C.H."/>
            <person name="Zhou Y.H."/>
            <person name="Cheng J.X."/>
            <person name="Dai P.F."/>
            <person name="Guo W.B."/>
            <person name="Han X.H."/>
            <person name="Huang E.J."/>
            <person name="Li L.F."/>
            <person name="Wei W."/>
            <person name="Gao Y.C."/>
            <person name="Liu J.Z."/>
            <person name="Shao H.Z."/>
            <person name="Wang X."/>
            <person name="Wang C.C."/>
            <person name="Yang T.C."/>
            <person name="Huo Q.B."/>
            <person name="Li W."/>
            <person name="Chen H.Y."/>
            <person name="Chen S.E."/>
            <person name="Zhou L.G."/>
            <person name="Ni X.B."/>
            <person name="Tian J.H."/>
            <person name="Sheng Y."/>
            <person name="Liu T."/>
            <person name="Pan Y.S."/>
            <person name="Xia L.Y."/>
            <person name="Li J."/>
            <person name="Zhao F."/>
            <person name="Cao W.C."/>
        </authorList>
    </citation>
    <scope>NUCLEOTIDE SEQUENCE</scope>
    <source>
        <strain evidence="6">Rmic-2018</strain>
    </source>
</reference>
<evidence type="ECO:0000313" key="6">
    <source>
        <dbReference type="EMBL" id="KAH8033022.1"/>
    </source>
</evidence>
<dbReference type="AlphaFoldDB" id="A0A9J6EF79"/>
<keyword evidence="3" id="KW-0539">Nucleus</keyword>
<dbReference type="Proteomes" id="UP000821866">
    <property type="component" value="Chromosome 2"/>
</dbReference>
<dbReference type="PANTHER" id="PTHR12214:SF0">
    <property type="entry name" value="LD29489P"/>
    <property type="match status" value="1"/>
</dbReference>
<dbReference type="GO" id="GO:0000398">
    <property type="term" value="P:mRNA splicing, via spliceosome"/>
    <property type="evidence" value="ECO:0007669"/>
    <property type="project" value="InterPro"/>
</dbReference>
<sequence length="305" mass="34458">MEQAGGPLCDCTGRILKTLIKFLACLFGADMDPERSGRSGCHRETVPLALSATLNFRQLKSAQRKTRQAQHQGLAQPRNLVHHDGKSTDDEQPDADRLSFDKERELILDDARYVFEYVTEQLSSVAALKQKFARWKRDFGESYVQAYIPLCLVKLLVPFVRLQMVAWNPIEEGLFLDKPASSESCGWDDALLFYGEDTTEGPDLCLLPRIVERVVLPKMSDKKLLEDYPTVNAQSRHLQLVSMLPTSWLRGSQLAQLQLLTRFLRLYLPHLEGVFGSSNLGPDMHARDPLEEVGELLASLTDKTK</sequence>
<evidence type="ECO:0000256" key="4">
    <source>
        <dbReference type="SAM" id="MobiDB-lite"/>
    </source>
</evidence>
<dbReference type="GO" id="GO:0005634">
    <property type="term" value="C:nucleus"/>
    <property type="evidence" value="ECO:0007669"/>
    <property type="project" value="UniProtKB-SubCell"/>
</dbReference>
<dbReference type="EMBL" id="JABSTU010000004">
    <property type="protein sequence ID" value="KAH8033022.1"/>
    <property type="molecule type" value="Genomic_DNA"/>
</dbReference>
<dbReference type="Pfam" id="PF07842">
    <property type="entry name" value="GCFC"/>
    <property type="match status" value="1"/>
</dbReference>
<gene>
    <name evidence="6" type="ORF">HPB51_005044</name>
</gene>
<evidence type="ECO:0000256" key="3">
    <source>
        <dbReference type="ARBA" id="ARBA00023242"/>
    </source>
</evidence>
<dbReference type="InterPro" id="IPR012890">
    <property type="entry name" value="GCFC2-like"/>
</dbReference>
<dbReference type="InterPro" id="IPR022783">
    <property type="entry name" value="GCFC_dom"/>
</dbReference>
<organism evidence="6 7">
    <name type="scientific">Rhipicephalus microplus</name>
    <name type="common">Cattle tick</name>
    <name type="synonym">Boophilus microplus</name>
    <dbReference type="NCBI Taxonomy" id="6941"/>
    <lineage>
        <taxon>Eukaryota</taxon>
        <taxon>Metazoa</taxon>
        <taxon>Ecdysozoa</taxon>
        <taxon>Arthropoda</taxon>
        <taxon>Chelicerata</taxon>
        <taxon>Arachnida</taxon>
        <taxon>Acari</taxon>
        <taxon>Parasitiformes</taxon>
        <taxon>Ixodida</taxon>
        <taxon>Ixodoidea</taxon>
        <taxon>Ixodidae</taxon>
        <taxon>Rhipicephalinae</taxon>
        <taxon>Rhipicephalus</taxon>
        <taxon>Boophilus</taxon>
    </lineage>
</organism>
<feature type="domain" description="GCF C-terminal" evidence="5">
    <location>
        <begin position="127"/>
        <end position="174"/>
    </location>
</feature>
<evidence type="ECO:0000313" key="7">
    <source>
        <dbReference type="Proteomes" id="UP000821866"/>
    </source>
</evidence>
<comment type="similarity">
    <text evidence="2">Belongs to the GCF family.</text>
</comment>
<dbReference type="GO" id="GO:0003677">
    <property type="term" value="F:DNA binding"/>
    <property type="evidence" value="ECO:0007669"/>
    <property type="project" value="InterPro"/>
</dbReference>
<name>A0A9J6EF79_RHIMP</name>
<accession>A0A9J6EF79</accession>
<proteinExistence type="inferred from homology"/>
<feature type="region of interest" description="Disordered" evidence="4">
    <location>
        <begin position="66"/>
        <end position="96"/>
    </location>
</feature>
<protein>
    <recommendedName>
        <fullName evidence="5">GCF C-terminal domain-containing protein</fullName>
    </recommendedName>
</protein>
<feature type="compositionally biased region" description="Basic and acidic residues" evidence="4">
    <location>
        <begin position="81"/>
        <end position="96"/>
    </location>
</feature>
<reference evidence="6" key="2">
    <citation type="submission" date="2021-09" db="EMBL/GenBank/DDBJ databases">
        <authorList>
            <person name="Jia N."/>
            <person name="Wang J."/>
            <person name="Shi W."/>
            <person name="Du L."/>
            <person name="Sun Y."/>
            <person name="Zhan W."/>
            <person name="Jiang J."/>
            <person name="Wang Q."/>
            <person name="Zhang B."/>
            <person name="Ji P."/>
            <person name="Sakyi L.B."/>
            <person name="Cui X."/>
            <person name="Yuan T."/>
            <person name="Jiang B."/>
            <person name="Yang W."/>
            <person name="Lam T.T.-Y."/>
            <person name="Chang Q."/>
            <person name="Ding S."/>
            <person name="Wang X."/>
            <person name="Zhu J."/>
            <person name="Ruan X."/>
            <person name="Zhao L."/>
            <person name="Wei J."/>
            <person name="Que T."/>
            <person name="Du C."/>
            <person name="Cheng J."/>
            <person name="Dai P."/>
            <person name="Han X."/>
            <person name="Huang E."/>
            <person name="Gao Y."/>
            <person name="Liu J."/>
            <person name="Shao H."/>
            <person name="Ye R."/>
            <person name="Li L."/>
            <person name="Wei W."/>
            <person name="Wang X."/>
            <person name="Wang C."/>
            <person name="Huo Q."/>
            <person name="Li W."/>
            <person name="Guo W."/>
            <person name="Chen H."/>
            <person name="Chen S."/>
            <person name="Zhou L."/>
            <person name="Zhou L."/>
            <person name="Ni X."/>
            <person name="Tian J."/>
            <person name="Zhou Y."/>
            <person name="Sheng Y."/>
            <person name="Liu T."/>
            <person name="Pan Y."/>
            <person name="Xia L."/>
            <person name="Li J."/>
            <person name="Zhao F."/>
            <person name="Cao W."/>
        </authorList>
    </citation>
    <scope>NUCLEOTIDE SEQUENCE</scope>
    <source>
        <strain evidence="6">Rmic-2018</strain>
        <tissue evidence="6">Larvae</tissue>
    </source>
</reference>
<keyword evidence="7" id="KW-1185">Reference proteome</keyword>
<dbReference type="PANTHER" id="PTHR12214">
    <property type="entry name" value="GC-RICH SEQUENCE DNA-BINDING FACTOR"/>
    <property type="match status" value="1"/>
</dbReference>
<comment type="caution">
    <text evidence="6">The sequence shown here is derived from an EMBL/GenBank/DDBJ whole genome shotgun (WGS) entry which is preliminary data.</text>
</comment>
<evidence type="ECO:0000259" key="5">
    <source>
        <dbReference type="Pfam" id="PF07842"/>
    </source>
</evidence>
<dbReference type="VEuPathDB" id="VectorBase:LOC119175839"/>
<evidence type="ECO:0000256" key="2">
    <source>
        <dbReference type="ARBA" id="ARBA00010801"/>
    </source>
</evidence>